<dbReference type="Proteomes" id="UP000176846">
    <property type="component" value="Unassembled WGS sequence"/>
</dbReference>
<dbReference type="EMBL" id="MGEK01000011">
    <property type="protein sequence ID" value="OGL82729.1"/>
    <property type="molecule type" value="Genomic_DNA"/>
</dbReference>
<comment type="caution">
    <text evidence="1">The sequence shown here is derived from an EMBL/GenBank/DDBJ whole genome shotgun (WGS) entry which is preliminary data.</text>
</comment>
<accession>A0A1F7UWS5</accession>
<proteinExistence type="predicted"/>
<evidence type="ECO:0000313" key="1">
    <source>
        <dbReference type="EMBL" id="OGL82729.1"/>
    </source>
</evidence>
<organism evidence="1 2">
    <name type="scientific">Candidatus Uhrbacteria bacterium RIFCSPLOWO2_01_FULL_47_25</name>
    <dbReference type="NCBI Taxonomy" id="1802402"/>
    <lineage>
        <taxon>Bacteria</taxon>
        <taxon>Candidatus Uhriibacteriota</taxon>
    </lineage>
</organism>
<dbReference type="AlphaFoldDB" id="A0A1F7UWS5"/>
<protein>
    <submittedName>
        <fullName evidence="1">Uncharacterized protein</fullName>
    </submittedName>
</protein>
<sequence length="183" mass="20950">MRKESGEISSEAKTEHLKELLAQALEGSLETKKLQALWQKREHALLDFINKKKSIEQLNDVIRDVEKKAPAIRLKNVTDFQHILTLAGVNDQRALETTKHEADHFYKAKEMGLDPEFVVEFSYDLQLSARQGYYIKSTILHPKVAIGWGEDMPVEKVREAIARTFEATEEPSQGDIDLVTKFK</sequence>
<evidence type="ECO:0000313" key="2">
    <source>
        <dbReference type="Proteomes" id="UP000176846"/>
    </source>
</evidence>
<reference evidence="1 2" key="1">
    <citation type="journal article" date="2016" name="Nat. Commun.">
        <title>Thousands of microbial genomes shed light on interconnected biogeochemical processes in an aquifer system.</title>
        <authorList>
            <person name="Anantharaman K."/>
            <person name="Brown C.T."/>
            <person name="Hug L.A."/>
            <person name="Sharon I."/>
            <person name="Castelle C.J."/>
            <person name="Probst A.J."/>
            <person name="Thomas B.C."/>
            <person name="Singh A."/>
            <person name="Wilkins M.J."/>
            <person name="Karaoz U."/>
            <person name="Brodie E.L."/>
            <person name="Williams K.H."/>
            <person name="Hubbard S.S."/>
            <person name="Banfield J.F."/>
        </authorList>
    </citation>
    <scope>NUCLEOTIDE SEQUENCE [LARGE SCALE GENOMIC DNA]</scope>
</reference>
<name>A0A1F7UWS5_9BACT</name>
<gene>
    <name evidence="1" type="ORF">A2936_04040</name>
</gene>